<evidence type="ECO:0000313" key="11">
    <source>
        <dbReference type="EMBL" id="MCQ1537568.1"/>
    </source>
</evidence>
<evidence type="ECO:0000256" key="9">
    <source>
        <dbReference type="SAM" id="Phobius"/>
    </source>
</evidence>
<keyword evidence="7" id="KW-0406">Ion transport</keyword>
<dbReference type="PANTHER" id="PTHR16228:SF7">
    <property type="entry name" value="SLC41A_MGTE INTEGRAL MEMBRANE DOMAIN-CONTAINING PROTEIN"/>
    <property type="match status" value="1"/>
</dbReference>
<organism evidence="11 12">
    <name type="scientific">Methanocalculus taiwanensis</name>
    <dbReference type="NCBI Taxonomy" id="106207"/>
    <lineage>
        <taxon>Archaea</taxon>
        <taxon>Methanobacteriati</taxon>
        <taxon>Methanobacteriota</taxon>
        <taxon>Stenosarchaea group</taxon>
        <taxon>Methanomicrobia</taxon>
        <taxon>Methanomicrobiales</taxon>
        <taxon>Methanocalculaceae</taxon>
        <taxon>Methanocalculus</taxon>
    </lineage>
</organism>
<feature type="transmembrane region" description="Helical" evidence="9">
    <location>
        <begin position="42"/>
        <end position="67"/>
    </location>
</feature>
<keyword evidence="8 9" id="KW-0472">Membrane</keyword>
<dbReference type="Gene3D" id="1.10.357.20">
    <property type="entry name" value="SLC41 divalent cation transporters, integral membrane domain"/>
    <property type="match status" value="2"/>
</dbReference>
<keyword evidence="5" id="KW-0460">Magnesium</keyword>
<gene>
    <name evidence="11" type="ORF">FTO68_00980</name>
</gene>
<dbReference type="SUPFAM" id="SSF161093">
    <property type="entry name" value="MgtE membrane domain-like"/>
    <property type="match status" value="2"/>
</dbReference>
<feature type="transmembrane region" description="Helical" evidence="9">
    <location>
        <begin position="96"/>
        <end position="117"/>
    </location>
</feature>
<dbReference type="InterPro" id="IPR045349">
    <property type="entry name" value="SLC41A1-3"/>
</dbReference>
<dbReference type="InterPro" id="IPR036739">
    <property type="entry name" value="SLC41_membr_dom_sf"/>
</dbReference>
<evidence type="ECO:0000256" key="3">
    <source>
        <dbReference type="ARBA" id="ARBA00022448"/>
    </source>
</evidence>
<accession>A0ABD4TEX6</accession>
<evidence type="ECO:0000256" key="7">
    <source>
        <dbReference type="ARBA" id="ARBA00023065"/>
    </source>
</evidence>
<proteinExistence type="inferred from homology"/>
<name>A0ABD4TEX6_9EURY</name>
<dbReference type="GO" id="GO:0016020">
    <property type="term" value="C:membrane"/>
    <property type="evidence" value="ECO:0007669"/>
    <property type="project" value="UniProtKB-SubCell"/>
</dbReference>
<feature type="transmembrane region" description="Helical" evidence="9">
    <location>
        <begin position="254"/>
        <end position="278"/>
    </location>
</feature>
<dbReference type="Proteomes" id="UP001524383">
    <property type="component" value="Unassembled WGS sequence"/>
</dbReference>
<keyword evidence="6 9" id="KW-1133">Transmembrane helix</keyword>
<feature type="domain" description="SLC41A/MgtE integral membrane" evidence="10">
    <location>
        <begin position="264"/>
        <end position="395"/>
    </location>
</feature>
<feature type="transmembrane region" description="Helical" evidence="9">
    <location>
        <begin position="129"/>
        <end position="153"/>
    </location>
</feature>
<keyword evidence="3" id="KW-0813">Transport</keyword>
<feature type="domain" description="SLC41A/MgtE integral membrane" evidence="10">
    <location>
        <begin position="53"/>
        <end position="184"/>
    </location>
</feature>
<evidence type="ECO:0000256" key="1">
    <source>
        <dbReference type="ARBA" id="ARBA00004141"/>
    </source>
</evidence>
<dbReference type="RefSeq" id="WP_255331482.1">
    <property type="nucleotide sequence ID" value="NZ_VOTZ01000002.1"/>
</dbReference>
<feature type="transmembrane region" description="Helical" evidence="9">
    <location>
        <begin position="12"/>
        <end position="36"/>
    </location>
</feature>
<keyword evidence="12" id="KW-1185">Reference proteome</keyword>
<protein>
    <submittedName>
        <fullName evidence="11">Magnesium transporter MgtE</fullName>
    </submittedName>
</protein>
<feature type="transmembrane region" description="Helical" evidence="9">
    <location>
        <begin position="230"/>
        <end position="248"/>
    </location>
</feature>
<feature type="transmembrane region" description="Helical" evidence="9">
    <location>
        <begin position="337"/>
        <end position="363"/>
    </location>
</feature>
<evidence type="ECO:0000259" key="10">
    <source>
        <dbReference type="Pfam" id="PF01769"/>
    </source>
</evidence>
<evidence type="ECO:0000256" key="6">
    <source>
        <dbReference type="ARBA" id="ARBA00022989"/>
    </source>
</evidence>
<sequence>MNQTIEEVARRYRDFLTGFIALVISALLASVAGIYLGSVNELLILIPGLMILVPSSINMRGAIAGILSSRLASSMHLGAFDINYSRGSVLGDNLRATFILTVLIAAIVGIIGYVIGISADLEIISVQEMILISVISGSIAGLIVTLITLIVSLGTYRYGLDLDIVGAPTVTTAGDVITLPLLVISAVIIVNLPPSMQYVLFFVVLLLVAVALFGIVRGTVMIRSIVREGLPLLAPLCILGTITGVIYTEGLEELVATAALLIIIPPFMNGCGAIGGIICSKLATGMHMGEIEPTIIPGREVLSGFLTNYIYALIILPIMAGIAHAAAVLMHLDTPGIMMMTLITTLSGLIVVTGLNLLAYLTASVSFSLGYDPDNFGIPVVTSSIDLIGASVLILVIYLLL</sequence>
<comment type="subcellular location">
    <subcellularLocation>
        <location evidence="1">Membrane</location>
        <topology evidence="1">Multi-pass membrane protein</topology>
    </subcellularLocation>
</comment>
<feature type="transmembrane region" description="Helical" evidence="9">
    <location>
        <begin position="165"/>
        <end position="192"/>
    </location>
</feature>
<comment type="similarity">
    <text evidence="2">Belongs to the SLC41A transporter family.</text>
</comment>
<dbReference type="InterPro" id="IPR006667">
    <property type="entry name" value="SLC41_membr_dom"/>
</dbReference>
<dbReference type="GO" id="GO:0006811">
    <property type="term" value="P:monoatomic ion transport"/>
    <property type="evidence" value="ECO:0007669"/>
    <property type="project" value="UniProtKB-KW"/>
</dbReference>
<dbReference type="Pfam" id="PF01769">
    <property type="entry name" value="MgtE"/>
    <property type="match status" value="2"/>
</dbReference>
<evidence type="ECO:0000256" key="8">
    <source>
        <dbReference type="ARBA" id="ARBA00023136"/>
    </source>
</evidence>
<keyword evidence="4 9" id="KW-0812">Transmembrane</keyword>
<dbReference type="EMBL" id="VOTZ01000002">
    <property type="protein sequence ID" value="MCQ1537568.1"/>
    <property type="molecule type" value="Genomic_DNA"/>
</dbReference>
<reference evidence="11 12" key="1">
    <citation type="submission" date="2019-08" db="EMBL/GenBank/DDBJ databases">
        <authorList>
            <person name="Chen S.-C."/>
            <person name="Lai M.-C."/>
            <person name="You Y.-T."/>
        </authorList>
    </citation>
    <scope>NUCLEOTIDE SEQUENCE [LARGE SCALE GENOMIC DNA]</scope>
    <source>
        <strain evidence="11 12">P2F9704a</strain>
    </source>
</reference>
<dbReference type="PANTHER" id="PTHR16228">
    <property type="entry name" value="DIVALENT CATION TRANSPORTER SOLUTE CARRIER FAMILY 41"/>
    <property type="match status" value="1"/>
</dbReference>
<feature type="transmembrane region" description="Helical" evidence="9">
    <location>
        <begin position="375"/>
        <end position="400"/>
    </location>
</feature>
<comment type="caution">
    <text evidence="11">The sequence shown here is derived from an EMBL/GenBank/DDBJ whole genome shotgun (WGS) entry which is preliminary data.</text>
</comment>
<evidence type="ECO:0000256" key="5">
    <source>
        <dbReference type="ARBA" id="ARBA00022842"/>
    </source>
</evidence>
<feature type="transmembrane region" description="Helical" evidence="9">
    <location>
        <begin position="198"/>
        <end position="218"/>
    </location>
</feature>
<evidence type="ECO:0000256" key="4">
    <source>
        <dbReference type="ARBA" id="ARBA00022692"/>
    </source>
</evidence>
<evidence type="ECO:0000256" key="2">
    <source>
        <dbReference type="ARBA" id="ARBA00009749"/>
    </source>
</evidence>
<feature type="transmembrane region" description="Helical" evidence="9">
    <location>
        <begin position="309"/>
        <end position="331"/>
    </location>
</feature>
<dbReference type="AlphaFoldDB" id="A0ABD4TEX6"/>
<evidence type="ECO:0000313" key="12">
    <source>
        <dbReference type="Proteomes" id="UP001524383"/>
    </source>
</evidence>